<dbReference type="Proteomes" id="UP001375743">
    <property type="component" value="Unassembled WGS sequence"/>
</dbReference>
<accession>A0ABU8XSG5</accession>
<dbReference type="PANTHER" id="PTHR40266">
    <property type="entry name" value="TOXIN HIGB-1"/>
    <property type="match status" value="1"/>
</dbReference>
<dbReference type="InterPro" id="IPR007711">
    <property type="entry name" value="HigB-1"/>
</dbReference>
<dbReference type="InterPro" id="IPR035093">
    <property type="entry name" value="RelE/ParE_toxin_dom_sf"/>
</dbReference>
<evidence type="ECO:0000313" key="1">
    <source>
        <dbReference type="EMBL" id="MEK0083324.1"/>
    </source>
</evidence>
<sequence length="71" mass="8036">MIRSFAGKRTALLFQGGPVRHVHPDLARQARKKLLLLHRARSLADLAARRGNHLEKLSGDRDGQWSIRISD</sequence>
<proteinExistence type="predicted"/>
<comment type="caution">
    <text evidence="1">The sequence shown here is derived from an EMBL/GenBank/DDBJ whole genome shotgun (WGS) entry which is preliminary data.</text>
</comment>
<dbReference type="Pfam" id="PF05015">
    <property type="entry name" value="HigB-like_toxin"/>
    <property type="match status" value="1"/>
</dbReference>
<evidence type="ECO:0000313" key="2">
    <source>
        <dbReference type="Proteomes" id="UP001375743"/>
    </source>
</evidence>
<dbReference type="PANTHER" id="PTHR40266:SF2">
    <property type="entry name" value="TOXIN HIGB-1"/>
    <property type="match status" value="1"/>
</dbReference>
<keyword evidence="2" id="KW-1185">Reference proteome</keyword>
<dbReference type="SUPFAM" id="SSF143011">
    <property type="entry name" value="RelE-like"/>
    <property type="match status" value="1"/>
</dbReference>
<organism evidence="1 2">
    <name type="scientific">Benzoatithermus flavus</name>
    <dbReference type="NCBI Taxonomy" id="3108223"/>
    <lineage>
        <taxon>Bacteria</taxon>
        <taxon>Pseudomonadati</taxon>
        <taxon>Pseudomonadota</taxon>
        <taxon>Alphaproteobacteria</taxon>
        <taxon>Geminicoccales</taxon>
        <taxon>Geminicoccaceae</taxon>
        <taxon>Benzoatithermus</taxon>
    </lineage>
</organism>
<protein>
    <submittedName>
        <fullName evidence="1">Type II toxin-antitoxin system RelE/ParE family toxin</fullName>
    </submittedName>
</protein>
<gene>
    <name evidence="1" type="ORF">U1T56_09170</name>
</gene>
<dbReference type="RefSeq" id="WP_418159167.1">
    <property type="nucleotide sequence ID" value="NZ_JBBLZC010000007.1"/>
</dbReference>
<dbReference type="Gene3D" id="3.30.2310.20">
    <property type="entry name" value="RelE-like"/>
    <property type="match status" value="1"/>
</dbReference>
<name>A0ABU8XSG5_9PROT</name>
<dbReference type="EMBL" id="JBBLZC010000007">
    <property type="protein sequence ID" value="MEK0083324.1"/>
    <property type="molecule type" value="Genomic_DNA"/>
</dbReference>
<reference evidence="1 2" key="1">
    <citation type="submission" date="2024-01" db="EMBL/GenBank/DDBJ databases">
        <title>Multi-omics insights into the function and evolution of sodium benzoate biodegradation pathways in Benzoatithermus flavus gen. nov., sp. nov. from hot spring.</title>
        <authorList>
            <person name="Hu C.-J."/>
            <person name="Li W.-J."/>
        </authorList>
    </citation>
    <scope>NUCLEOTIDE SEQUENCE [LARGE SCALE GENOMIC DNA]</scope>
    <source>
        <strain evidence="1 2">SYSU G07066</strain>
    </source>
</reference>